<feature type="transmembrane region" description="Helical" evidence="1">
    <location>
        <begin position="66"/>
        <end position="88"/>
    </location>
</feature>
<keyword evidence="1" id="KW-0812">Transmembrane</keyword>
<gene>
    <name evidence="2" type="ORF">A2941_02965</name>
</gene>
<feature type="transmembrane region" description="Helical" evidence="1">
    <location>
        <begin position="38"/>
        <end position="59"/>
    </location>
</feature>
<feature type="transmembrane region" description="Helical" evidence="1">
    <location>
        <begin position="12"/>
        <end position="32"/>
    </location>
</feature>
<keyword evidence="1" id="KW-1133">Transmembrane helix</keyword>
<evidence type="ECO:0000313" key="3">
    <source>
        <dbReference type="Proteomes" id="UP000178444"/>
    </source>
</evidence>
<protein>
    <submittedName>
        <fullName evidence="2">Uncharacterized protein</fullName>
    </submittedName>
</protein>
<keyword evidence="1" id="KW-0472">Membrane</keyword>
<comment type="caution">
    <text evidence="2">The sequence shown here is derived from an EMBL/GenBank/DDBJ whole genome shotgun (WGS) entry which is preliminary data.</text>
</comment>
<accession>A0A1F8GRB9</accession>
<evidence type="ECO:0000313" key="2">
    <source>
        <dbReference type="EMBL" id="OGN27965.1"/>
    </source>
</evidence>
<evidence type="ECO:0000256" key="1">
    <source>
        <dbReference type="SAM" id="Phobius"/>
    </source>
</evidence>
<proteinExistence type="predicted"/>
<dbReference type="EMBL" id="MGKO01000004">
    <property type="protein sequence ID" value="OGN27965.1"/>
    <property type="molecule type" value="Genomic_DNA"/>
</dbReference>
<organism evidence="2 3">
    <name type="scientific">Candidatus Yanofskybacteria bacterium RIFCSPLOWO2_01_FULL_49_17</name>
    <dbReference type="NCBI Taxonomy" id="1802700"/>
    <lineage>
        <taxon>Bacteria</taxon>
        <taxon>Candidatus Yanofskyibacteriota</taxon>
    </lineage>
</organism>
<sequence length="94" mass="10600">MKKIVEAVSYSLAAIDFIFLFISAAFALGTGLQMNGLLFFILSICSLIFWSLGLVYAITSKAKGEIFVFCFLLFIWFAFFMGYSIAYLQSVYII</sequence>
<reference evidence="2 3" key="1">
    <citation type="journal article" date="2016" name="Nat. Commun.">
        <title>Thousands of microbial genomes shed light on interconnected biogeochemical processes in an aquifer system.</title>
        <authorList>
            <person name="Anantharaman K."/>
            <person name="Brown C.T."/>
            <person name="Hug L.A."/>
            <person name="Sharon I."/>
            <person name="Castelle C.J."/>
            <person name="Probst A.J."/>
            <person name="Thomas B.C."/>
            <person name="Singh A."/>
            <person name="Wilkins M.J."/>
            <person name="Karaoz U."/>
            <person name="Brodie E.L."/>
            <person name="Williams K.H."/>
            <person name="Hubbard S.S."/>
            <person name="Banfield J.F."/>
        </authorList>
    </citation>
    <scope>NUCLEOTIDE SEQUENCE [LARGE SCALE GENOMIC DNA]</scope>
</reference>
<dbReference type="Proteomes" id="UP000178444">
    <property type="component" value="Unassembled WGS sequence"/>
</dbReference>
<dbReference type="AlphaFoldDB" id="A0A1F8GRB9"/>
<name>A0A1F8GRB9_9BACT</name>